<accession>A0AAD4J1E1</accession>
<gene>
    <name evidence="8" type="ORF">C2S53_010928</name>
</gene>
<feature type="transmembrane region" description="Helical" evidence="6">
    <location>
        <begin position="110"/>
        <end position="128"/>
    </location>
</feature>
<keyword evidence="4 6" id="KW-1133">Transmembrane helix</keyword>
<organism evidence="8 9">
    <name type="scientific">Perilla frutescens var. hirtella</name>
    <name type="common">Perilla citriodora</name>
    <name type="synonym">Perilla setoyensis</name>
    <dbReference type="NCBI Taxonomy" id="608512"/>
    <lineage>
        <taxon>Eukaryota</taxon>
        <taxon>Viridiplantae</taxon>
        <taxon>Streptophyta</taxon>
        <taxon>Embryophyta</taxon>
        <taxon>Tracheophyta</taxon>
        <taxon>Spermatophyta</taxon>
        <taxon>Magnoliopsida</taxon>
        <taxon>eudicotyledons</taxon>
        <taxon>Gunneridae</taxon>
        <taxon>Pentapetalae</taxon>
        <taxon>asterids</taxon>
        <taxon>lamiids</taxon>
        <taxon>Lamiales</taxon>
        <taxon>Lamiaceae</taxon>
        <taxon>Nepetoideae</taxon>
        <taxon>Elsholtzieae</taxon>
        <taxon>Perilla</taxon>
    </lineage>
</organism>
<keyword evidence="5 6" id="KW-0472">Membrane</keyword>
<dbReference type="PANTHER" id="PTHR30509">
    <property type="entry name" value="P-HYDROXYBENZOIC ACID EFFLUX PUMP SUBUNIT-RELATED"/>
    <property type="match status" value="1"/>
</dbReference>
<dbReference type="AlphaFoldDB" id="A0AAD4J1E1"/>
<evidence type="ECO:0000313" key="8">
    <source>
        <dbReference type="EMBL" id="KAH6824853.1"/>
    </source>
</evidence>
<dbReference type="InterPro" id="IPR049453">
    <property type="entry name" value="Memb_transporter_dom"/>
</dbReference>
<comment type="subcellular location">
    <subcellularLocation>
        <location evidence="1">Cell membrane</location>
        <topology evidence="1">Multi-pass membrane protein</topology>
    </subcellularLocation>
</comment>
<dbReference type="EMBL" id="SDAM02000322">
    <property type="protein sequence ID" value="KAH6824853.1"/>
    <property type="molecule type" value="Genomic_DNA"/>
</dbReference>
<keyword evidence="9" id="KW-1185">Reference proteome</keyword>
<evidence type="ECO:0000256" key="5">
    <source>
        <dbReference type="ARBA" id="ARBA00023136"/>
    </source>
</evidence>
<reference evidence="8 9" key="1">
    <citation type="journal article" date="2021" name="Nat. Commun.">
        <title>Incipient diploidization of the medicinal plant Perilla within 10,000 years.</title>
        <authorList>
            <person name="Zhang Y."/>
            <person name="Shen Q."/>
            <person name="Leng L."/>
            <person name="Zhang D."/>
            <person name="Chen S."/>
            <person name="Shi Y."/>
            <person name="Ning Z."/>
            <person name="Chen S."/>
        </authorList>
    </citation>
    <scope>NUCLEOTIDE SEQUENCE [LARGE SCALE GENOMIC DNA]</scope>
    <source>
        <strain evidence="9">cv. PC099</strain>
    </source>
</reference>
<comment type="caution">
    <text evidence="8">The sequence shown here is derived from an EMBL/GenBank/DDBJ whole genome shotgun (WGS) entry which is preliminary data.</text>
</comment>
<name>A0AAD4J1E1_PERFH</name>
<dbReference type="Pfam" id="PF13515">
    <property type="entry name" value="FUSC_2"/>
    <property type="match status" value="1"/>
</dbReference>
<keyword evidence="3 6" id="KW-0812">Transmembrane</keyword>
<proteinExistence type="predicted"/>
<feature type="transmembrane region" description="Helical" evidence="6">
    <location>
        <begin position="32"/>
        <end position="50"/>
    </location>
</feature>
<sequence length="771" mass="85836">MNPNISQMRSTTTTTTVAERSRIAWRMRLSSAVRTATACAAVGVATLYGPKFLASHIKFSAFSYLTAVVIVSDATLGDTMRGCWHAFCATAQVVPLAVLGRWAFDPTAGMPASAAAAAVAVASFLVALPECTHMTAKKLAFGQIVLICSDAVLGDGSSYGYMHPLYVAASTALGVLASVLALLVPYPGLACHRVQELCRLYGENASERMDIYLQAVTATDNRTKMELISQAKPLSETGAKLLQSIRTLEDGLRWEKPWSKVSPRERLESMEQQMKGIEYSLISSAAIPIQAIDREQLSDVLQAASTRIQGKIEQVRCYSPFHSKIESEAREFMEKPSSSPLESNPSKLKHGWLVLYFSCICMFLNDTVCSFASSRKLQTPAEKPSIGSRFKHWIQKLTSYERLEFASKCSISLSLAMLLGLTFDKENGCWAGLTLAISFVSGRQAIFTVANSRVQGTAIGSVYGVICCFIFHYEELRLLALLPWIICTSFLRYSKMYGQTGGVSAAIGALVILGRKNYGAPNEFAISRLTEVFIGLSAYIVVEIFLQPIRAATLARNHTDLTLLALQECIKETGMQKSRTDSEFLELIEKQRILNSLLSELKQYVADAELEPDFWYLPFRSSCYQKLVGSLSNILDMLYFITHNLEMLSKLSETEIGSKFQEQIRNELEILQETLISSHILSEQAITNQSRAVIEEEMEAGKLCNREKQGVLIQERIEAEWAAREDDDEDGRNLRERVTQCLSVTRFCITSVMKELEDIVICRREIDQWQK</sequence>
<feature type="transmembrane region" description="Helical" evidence="6">
    <location>
        <begin position="165"/>
        <end position="184"/>
    </location>
</feature>
<dbReference type="GO" id="GO:0005886">
    <property type="term" value="C:plasma membrane"/>
    <property type="evidence" value="ECO:0007669"/>
    <property type="project" value="UniProtKB-SubCell"/>
</dbReference>
<protein>
    <recommendedName>
        <fullName evidence="7">Integral membrane bound transporter domain-containing protein</fullName>
    </recommendedName>
</protein>
<feature type="domain" description="Integral membrane bound transporter" evidence="7">
    <location>
        <begin position="415"/>
        <end position="542"/>
    </location>
</feature>
<evidence type="ECO:0000256" key="1">
    <source>
        <dbReference type="ARBA" id="ARBA00004651"/>
    </source>
</evidence>
<evidence type="ECO:0000313" key="9">
    <source>
        <dbReference type="Proteomes" id="UP001190926"/>
    </source>
</evidence>
<evidence type="ECO:0000256" key="2">
    <source>
        <dbReference type="ARBA" id="ARBA00022475"/>
    </source>
</evidence>
<evidence type="ECO:0000256" key="4">
    <source>
        <dbReference type="ARBA" id="ARBA00022989"/>
    </source>
</evidence>
<dbReference type="PANTHER" id="PTHR30509:SF34">
    <property type="entry name" value="F3L24.34 PROTEIN"/>
    <property type="match status" value="1"/>
</dbReference>
<evidence type="ECO:0000256" key="3">
    <source>
        <dbReference type="ARBA" id="ARBA00022692"/>
    </source>
</evidence>
<evidence type="ECO:0000259" key="7">
    <source>
        <dbReference type="Pfam" id="PF13515"/>
    </source>
</evidence>
<evidence type="ECO:0000256" key="6">
    <source>
        <dbReference type="SAM" id="Phobius"/>
    </source>
</evidence>
<dbReference type="Proteomes" id="UP001190926">
    <property type="component" value="Unassembled WGS sequence"/>
</dbReference>
<keyword evidence="2" id="KW-1003">Cell membrane</keyword>